<evidence type="ECO:0000313" key="2">
    <source>
        <dbReference type="Proteomes" id="UP000179047"/>
    </source>
</evidence>
<organism evidence="1 2">
    <name type="scientific">Candidatus Yanofskybacteria bacterium RIFCSPLOWO2_01_FULL_49_25</name>
    <dbReference type="NCBI Taxonomy" id="1802701"/>
    <lineage>
        <taxon>Bacteria</taxon>
        <taxon>Candidatus Yanofskyibacteriota</taxon>
    </lineage>
</organism>
<accession>A0A1F8GRY9</accession>
<dbReference type="EMBL" id="MGKP01000023">
    <property type="protein sequence ID" value="OGN28187.1"/>
    <property type="molecule type" value="Genomic_DNA"/>
</dbReference>
<protein>
    <recommendedName>
        <fullName evidence="3">Phage-Barnase-EndoU-ColicinE5/D-RelE like nuclease 3 domain-containing protein</fullName>
    </recommendedName>
</protein>
<proteinExistence type="predicted"/>
<dbReference type="Proteomes" id="UP000179047">
    <property type="component" value="Unassembled WGS sequence"/>
</dbReference>
<name>A0A1F8GRY9_9BACT</name>
<evidence type="ECO:0000313" key="1">
    <source>
        <dbReference type="EMBL" id="OGN28187.1"/>
    </source>
</evidence>
<comment type="caution">
    <text evidence="1">The sequence shown here is derived from an EMBL/GenBank/DDBJ whole genome shotgun (WGS) entry which is preliminary data.</text>
</comment>
<reference evidence="1 2" key="1">
    <citation type="journal article" date="2016" name="Nat. Commun.">
        <title>Thousands of microbial genomes shed light on interconnected biogeochemical processes in an aquifer system.</title>
        <authorList>
            <person name="Anantharaman K."/>
            <person name="Brown C.T."/>
            <person name="Hug L.A."/>
            <person name="Sharon I."/>
            <person name="Castelle C.J."/>
            <person name="Probst A.J."/>
            <person name="Thomas B.C."/>
            <person name="Singh A."/>
            <person name="Wilkins M.J."/>
            <person name="Karaoz U."/>
            <person name="Brodie E.L."/>
            <person name="Williams K.H."/>
            <person name="Hubbard S.S."/>
            <person name="Banfield J.F."/>
        </authorList>
    </citation>
    <scope>NUCLEOTIDE SEQUENCE [LARGE SCALE GENOMIC DNA]</scope>
</reference>
<dbReference type="STRING" id="1802701.A3A33_02420"/>
<dbReference type="AlphaFoldDB" id="A0A1F8GRY9"/>
<sequence length="160" mass="19060">MEDISNYEKIRQDSENFYRKTGKIACPAFKNELVYFTSEGFNHLIYKGNRTERTKQDQITKLKLLGRAVELVRIATTHQEYEESIKEFSVKKFKQKVRESKIVKYWGLIAIMNGWKIKVIIRQIGDNGQRHFWSVIPNWVTSQYRDMKFRSQMKGDPDND</sequence>
<gene>
    <name evidence="1" type="ORF">A3A33_02420</name>
</gene>
<evidence type="ECO:0008006" key="3">
    <source>
        <dbReference type="Google" id="ProtNLM"/>
    </source>
</evidence>